<evidence type="ECO:0000313" key="7">
    <source>
        <dbReference type="Proteomes" id="UP000035067"/>
    </source>
</evidence>
<dbReference type="GO" id="GO:0004322">
    <property type="term" value="F:ferroxidase activity"/>
    <property type="evidence" value="ECO:0007669"/>
    <property type="project" value="TreeGrafter"/>
</dbReference>
<dbReference type="Gene3D" id="1.20.1260.10">
    <property type="match status" value="1"/>
</dbReference>
<dbReference type="PATRIC" id="fig|1604020.3.peg.1555"/>
<dbReference type="InterPro" id="IPR012347">
    <property type="entry name" value="Ferritin-like"/>
</dbReference>
<evidence type="ECO:0000256" key="4">
    <source>
        <dbReference type="ARBA" id="ARBA00023004"/>
    </source>
</evidence>
<gene>
    <name evidence="6" type="ORF">TE42_07910</name>
</gene>
<dbReference type="PANTHER" id="PTHR30295:SF0">
    <property type="entry name" value="BACTERIOFERRITIN"/>
    <property type="match status" value="1"/>
</dbReference>
<keyword evidence="1" id="KW-0409">Iron storage</keyword>
<evidence type="ECO:0000256" key="2">
    <source>
        <dbReference type="ARBA" id="ARBA00022617"/>
    </source>
</evidence>
<dbReference type="Proteomes" id="UP000035067">
    <property type="component" value="Unassembled WGS sequence"/>
</dbReference>
<dbReference type="GO" id="GO:0006879">
    <property type="term" value="P:intracellular iron ion homeostasis"/>
    <property type="evidence" value="ECO:0007669"/>
    <property type="project" value="UniProtKB-KW"/>
</dbReference>
<proteinExistence type="predicted"/>
<dbReference type="GO" id="GO:0005829">
    <property type="term" value="C:cytosol"/>
    <property type="evidence" value="ECO:0007669"/>
    <property type="project" value="TreeGrafter"/>
</dbReference>
<keyword evidence="3" id="KW-0479">Metal-binding</keyword>
<dbReference type="InterPro" id="IPR009040">
    <property type="entry name" value="Ferritin-like_diiron"/>
</dbReference>
<keyword evidence="4" id="KW-0408">Iron</keyword>
<feature type="domain" description="Ferritin-like diiron" evidence="5">
    <location>
        <begin position="2"/>
        <end position="146"/>
    </location>
</feature>
<dbReference type="PRINTS" id="PR00601">
    <property type="entry name" value="BACFERRITIN"/>
</dbReference>
<organism evidence="6 7">
    <name type="scientific">Candidatus Synechococcus spongiarum SP3</name>
    <dbReference type="NCBI Taxonomy" id="1604020"/>
    <lineage>
        <taxon>Bacteria</taxon>
        <taxon>Bacillati</taxon>
        <taxon>Cyanobacteriota</taxon>
        <taxon>Cyanophyceae</taxon>
        <taxon>Synechococcales</taxon>
        <taxon>Synechococcaceae</taxon>
        <taxon>Synechococcus</taxon>
    </lineage>
</organism>
<dbReference type="GO" id="GO:0006826">
    <property type="term" value="P:iron ion transport"/>
    <property type="evidence" value="ECO:0007669"/>
    <property type="project" value="InterPro"/>
</dbReference>
<dbReference type="GO" id="GO:0008199">
    <property type="term" value="F:ferric iron binding"/>
    <property type="evidence" value="ECO:0007669"/>
    <property type="project" value="InterPro"/>
</dbReference>
<dbReference type="EMBL" id="JXQG01000052">
    <property type="protein sequence ID" value="KKZ11440.1"/>
    <property type="molecule type" value="Genomic_DNA"/>
</dbReference>
<dbReference type="InterPro" id="IPR009078">
    <property type="entry name" value="Ferritin-like_SF"/>
</dbReference>
<dbReference type="AlphaFoldDB" id="A0A0G2HJU2"/>
<dbReference type="InterPro" id="IPR002024">
    <property type="entry name" value="Bacterioferritin"/>
</dbReference>
<comment type="caution">
    <text evidence="6">The sequence shown here is derived from an EMBL/GenBank/DDBJ whole genome shotgun (WGS) entry which is preliminary data.</text>
</comment>
<evidence type="ECO:0000313" key="6">
    <source>
        <dbReference type="EMBL" id="KKZ11440.1"/>
    </source>
</evidence>
<keyword evidence="2" id="KW-0349">Heme</keyword>
<protein>
    <submittedName>
        <fullName evidence="6">Bacterioferritin</fullName>
    </submittedName>
</protein>
<dbReference type="PANTHER" id="PTHR30295">
    <property type="entry name" value="BACTERIOFERRITIN"/>
    <property type="match status" value="1"/>
</dbReference>
<evidence type="ECO:0000259" key="5">
    <source>
        <dbReference type="PROSITE" id="PS50905"/>
    </source>
</evidence>
<sequence>MASLHYRVLADLGRALSLELSAVQQYMTQAGLLAQWGDQASADRFRHEVVEEMQHAERIVQHMLKLGVAPGSSQLQPVVTAGSLEELLRGNGFLEQSLVDHYAAATDFCVRIGDTENADFFRSLLAEEQAHGHEVLQWLAELMPPSGR</sequence>
<evidence type="ECO:0000256" key="1">
    <source>
        <dbReference type="ARBA" id="ARBA00022434"/>
    </source>
</evidence>
<dbReference type="InterPro" id="IPR008331">
    <property type="entry name" value="Ferritin_DPS_dom"/>
</dbReference>
<accession>A0A0G2HJU2</accession>
<name>A0A0G2HJU2_9SYNE</name>
<evidence type="ECO:0000256" key="3">
    <source>
        <dbReference type="ARBA" id="ARBA00022723"/>
    </source>
</evidence>
<dbReference type="Pfam" id="PF00210">
    <property type="entry name" value="Ferritin"/>
    <property type="match status" value="1"/>
</dbReference>
<dbReference type="GO" id="GO:0020037">
    <property type="term" value="F:heme binding"/>
    <property type="evidence" value="ECO:0007669"/>
    <property type="project" value="TreeGrafter"/>
</dbReference>
<dbReference type="SUPFAM" id="SSF47240">
    <property type="entry name" value="Ferritin-like"/>
    <property type="match status" value="1"/>
</dbReference>
<reference evidence="6 7" key="1">
    <citation type="submission" date="2015-01" db="EMBL/GenBank/DDBJ databases">
        <title>Lifestyle Evolution in Cyanobacterial Symbionts of Sponges.</title>
        <authorList>
            <person name="Burgsdorf I."/>
            <person name="Slaby B.M."/>
            <person name="Handley K.M."/>
            <person name="Haber M."/>
            <person name="Blom J."/>
            <person name="Marshall C.W."/>
            <person name="Gilbert J.A."/>
            <person name="Hentschel U."/>
            <person name="Steindler L."/>
        </authorList>
    </citation>
    <scope>NUCLEOTIDE SEQUENCE [LARGE SCALE GENOMIC DNA]</scope>
    <source>
        <strain evidence="6">SP3</strain>
    </source>
</reference>
<dbReference type="PROSITE" id="PS50905">
    <property type="entry name" value="FERRITIN_LIKE"/>
    <property type="match status" value="1"/>
</dbReference>